<evidence type="ECO:0000256" key="2">
    <source>
        <dbReference type="ARBA" id="ARBA00005585"/>
    </source>
</evidence>
<feature type="transmembrane region" description="Helical" evidence="7">
    <location>
        <begin position="571"/>
        <end position="592"/>
    </location>
</feature>
<organism evidence="9 10">
    <name type="scientific">Angiostrongylus cantonensis</name>
    <name type="common">Rat lungworm</name>
    <dbReference type="NCBI Taxonomy" id="6313"/>
    <lineage>
        <taxon>Eukaryota</taxon>
        <taxon>Metazoa</taxon>
        <taxon>Ecdysozoa</taxon>
        <taxon>Nematoda</taxon>
        <taxon>Chromadorea</taxon>
        <taxon>Rhabditida</taxon>
        <taxon>Rhabditina</taxon>
        <taxon>Rhabditomorpha</taxon>
        <taxon>Strongyloidea</taxon>
        <taxon>Metastrongylidae</taxon>
        <taxon>Angiostrongylus</taxon>
    </lineage>
</organism>
<proteinExistence type="inferred from homology"/>
<feature type="transmembrane region" description="Helical" evidence="7">
    <location>
        <begin position="154"/>
        <end position="176"/>
    </location>
</feature>
<evidence type="ECO:0000256" key="7">
    <source>
        <dbReference type="SAM" id="Phobius"/>
    </source>
</evidence>
<reference evidence="10" key="2">
    <citation type="submission" date="2017-02" db="UniProtKB">
        <authorList>
            <consortium name="WormBaseParasite"/>
        </authorList>
    </citation>
    <scope>IDENTIFICATION</scope>
</reference>
<comment type="similarity">
    <text evidence="2">Belongs to the patched family.</text>
</comment>
<dbReference type="InterPro" id="IPR000731">
    <property type="entry name" value="SSD"/>
</dbReference>
<dbReference type="GO" id="GO:0006897">
    <property type="term" value="P:endocytosis"/>
    <property type="evidence" value="ECO:0007669"/>
    <property type="project" value="TreeGrafter"/>
</dbReference>
<feature type="transmembrane region" description="Helical" evidence="7">
    <location>
        <begin position="544"/>
        <end position="565"/>
    </location>
</feature>
<evidence type="ECO:0000256" key="3">
    <source>
        <dbReference type="ARBA" id="ARBA00022692"/>
    </source>
</evidence>
<keyword evidence="3 7" id="KW-0812">Transmembrane</keyword>
<sequence length="687" mass="77243">MVSSRFLMYDSNTKTDQSFKEFCGGFCLVNEPVRQFYNGMRALQGNTSAELEKRISLTYPTSEIFSTKFSLLPHFFGVELNEDGETLKSVGLIALLFRAEKHPSWTPEMVKEWELKVGHFFAKEYNQTKIQVNALSPAIVERDIVRSGEYLQPFILVGFVIMCTFCATTTIISSVVMFHHRITFNKVILAVTACIVPFLACGTAFGVIFLLGVTFSPLLCITPFLALAISVDDAFLMIHAWNRIESDDIQILLLKLQVLSETGPAIAISAITNVLAFGSGAISSPPEIRIFCIGNAACIFLDMCYQPDARISLIVIFVWTVYVAGAIVGLFHVKIDLSPQKLFLPDSNIIEADRIHNTYVIPFYTPATVVVNNPGNISDPDNIRELFAVKRAFESIPDAIGPESTKFFLSDYIAYEATFTDELGDESSSVISIDDFLKWPEYSYWKGFVKKENESQDIARFMFITGYHGAHLVLWSERARLLRSWREQVDHFAKRFNLSVFTEDGFYIDLLESIPSITWQSALATFISVVVVCSLFISHAATVVFVAMSVFATCIGVFSYMSMFGMTLDPMVMAISIMCIGFSVDIPAHVSFHFHADFICLKENPSQHYLHSRPIISKTFSQEFTLYCSNQYIFRLLHTLCSIGFPVIQAGLSTNICVLPLIFVPLYMAQNCHLNICLRLLIVHETK</sequence>
<feature type="domain" description="SSD" evidence="8">
    <location>
        <begin position="158"/>
        <end position="316"/>
    </location>
</feature>
<keyword evidence="9" id="KW-1185">Reference proteome</keyword>
<name>A0A0K0DE52_ANGCA</name>
<evidence type="ECO:0000256" key="6">
    <source>
        <dbReference type="ARBA" id="ARBA00023180"/>
    </source>
</evidence>
<dbReference type="Gene3D" id="1.20.1640.10">
    <property type="entry name" value="Multidrug efflux transporter AcrB transmembrane domain"/>
    <property type="match status" value="2"/>
</dbReference>
<dbReference type="PROSITE" id="PS50156">
    <property type="entry name" value="SSD"/>
    <property type="match status" value="1"/>
</dbReference>
<keyword evidence="5 7" id="KW-0472">Membrane</keyword>
<evidence type="ECO:0000313" key="10">
    <source>
        <dbReference type="WBParaSite" id="ACAC_0000909301-mRNA-1"/>
    </source>
</evidence>
<dbReference type="GO" id="GO:0030659">
    <property type="term" value="C:cytoplasmic vesicle membrane"/>
    <property type="evidence" value="ECO:0007669"/>
    <property type="project" value="TreeGrafter"/>
</dbReference>
<accession>A0A0K0DE52</accession>
<evidence type="ECO:0000313" key="9">
    <source>
        <dbReference type="Proteomes" id="UP000035642"/>
    </source>
</evidence>
<dbReference type="WBParaSite" id="ACAC_0000909301-mRNA-1">
    <property type="protein sequence ID" value="ACAC_0000909301-mRNA-1"/>
    <property type="gene ID" value="ACAC_0000909301"/>
</dbReference>
<dbReference type="GO" id="GO:0018996">
    <property type="term" value="P:molting cycle, collagen and cuticulin-based cuticle"/>
    <property type="evidence" value="ECO:0007669"/>
    <property type="project" value="TreeGrafter"/>
</dbReference>
<feature type="transmembrane region" description="Helical" evidence="7">
    <location>
        <begin position="312"/>
        <end position="333"/>
    </location>
</feature>
<dbReference type="AlphaFoldDB" id="A0A0K0DE52"/>
<dbReference type="SUPFAM" id="SSF82866">
    <property type="entry name" value="Multidrug efflux transporter AcrB transmembrane domain"/>
    <property type="match status" value="2"/>
</dbReference>
<dbReference type="InterPro" id="IPR003392">
    <property type="entry name" value="PTHD_SSD"/>
</dbReference>
<feature type="transmembrane region" description="Helical" evidence="7">
    <location>
        <begin position="188"/>
        <end position="215"/>
    </location>
</feature>
<keyword evidence="6" id="KW-0325">Glycoprotein</keyword>
<reference evidence="9" key="1">
    <citation type="submission" date="2012-09" db="EMBL/GenBank/DDBJ databases">
        <authorList>
            <person name="Martin A.A."/>
        </authorList>
    </citation>
    <scope>NUCLEOTIDE SEQUENCE</scope>
</reference>
<dbReference type="PANTHER" id="PTHR10796">
    <property type="entry name" value="PATCHED-RELATED"/>
    <property type="match status" value="1"/>
</dbReference>
<dbReference type="GO" id="GO:0005886">
    <property type="term" value="C:plasma membrane"/>
    <property type="evidence" value="ECO:0007669"/>
    <property type="project" value="TreeGrafter"/>
</dbReference>
<dbReference type="PANTHER" id="PTHR10796:SF85">
    <property type="entry name" value="SSD DOMAIN-CONTAINING PROTEIN"/>
    <property type="match status" value="1"/>
</dbReference>
<keyword evidence="4 7" id="KW-1133">Transmembrane helix</keyword>
<dbReference type="Pfam" id="PF02460">
    <property type="entry name" value="Patched"/>
    <property type="match status" value="1"/>
</dbReference>
<protein>
    <submittedName>
        <fullName evidence="10">SSD domain-containing protein</fullName>
    </submittedName>
</protein>
<feature type="transmembrane region" description="Helical" evidence="7">
    <location>
        <begin position="517"/>
        <end position="537"/>
    </location>
</feature>
<evidence type="ECO:0000256" key="5">
    <source>
        <dbReference type="ARBA" id="ARBA00023136"/>
    </source>
</evidence>
<evidence type="ECO:0000256" key="4">
    <source>
        <dbReference type="ARBA" id="ARBA00022989"/>
    </source>
</evidence>
<evidence type="ECO:0000259" key="8">
    <source>
        <dbReference type="PROSITE" id="PS50156"/>
    </source>
</evidence>
<comment type="subcellular location">
    <subcellularLocation>
        <location evidence="1">Membrane</location>
        <topology evidence="1">Multi-pass membrane protein</topology>
    </subcellularLocation>
</comment>
<dbReference type="Proteomes" id="UP000035642">
    <property type="component" value="Unassembled WGS sequence"/>
</dbReference>
<dbReference type="InterPro" id="IPR051697">
    <property type="entry name" value="Patched_domain-protein"/>
</dbReference>
<evidence type="ECO:0000256" key="1">
    <source>
        <dbReference type="ARBA" id="ARBA00004141"/>
    </source>
</evidence>